<accession>A0A852W3I1</accession>
<dbReference type="CDD" id="cd00995">
    <property type="entry name" value="PBP2_NikA_DppA_OppA_like"/>
    <property type="match status" value="1"/>
</dbReference>
<organism evidence="6 7">
    <name type="scientific">Pseudonocardia alni</name>
    <name type="common">Amycolata alni</name>
    <dbReference type="NCBI Taxonomy" id="33907"/>
    <lineage>
        <taxon>Bacteria</taxon>
        <taxon>Bacillati</taxon>
        <taxon>Actinomycetota</taxon>
        <taxon>Actinomycetes</taxon>
        <taxon>Pseudonocardiales</taxon>
        <taxon>Pseudonocardiaceae</taxon>
        <taxon>Pseudonocardia</taxon>
    </lineage>
</organism>
<dbReference type="InterPro" id="IPR039424">
    <property type="entry name" value="SBP_5"/>
</dbReference>
<evidence type="ECO:0000256" key="1">
    <source>
        <dbReference type="ARBA" id="ARBA00005695"/>
    </source>
</evidence>
<dbReference type="InterPro" id="IPR000914">
    <property type="entry name" value="SBP_5_dom"/>
</dbReference>
<reference evidence="6 7" key="1">
    <citation type="submission" date="2020-07" db="EMBL/GenBank/DDBJ databases">
        <title>Sequencing the genomes of 1000 actinobacteria strains.</title>
        <authorList>
            <person name="Klenk H.-P."/>
        </authorList>
    </citation>
    <scope>NUCLEOTIDE SEQUENCE [LARGE SCALE GENOMIC DNA]</scope>
    <source>
        <strain evidence="6 7">DSM 44749</strain>
    </source>
</reference>
<dbReference type="PROSITE" id="PS51257">
    <property type="entry name" value="PROKAR_LIPOPROTEIN"/>
    <property type="match status" value="1"/>
</dbReference>
<feature type="compositionally biased region" description="Low complexity" evidence="4">
    <location>
        <begin position="321"/>
        <end position="336"/>
    </location>
</feature>
<dbReference type="Pfam" id="PF00496">
    <property type="entry name" value="SBP_bac_5"/>
    <property type="match status" value="1"/>
</dbReference>
<dbReference type="GO" id="GO:1904680">
    <property type="term" value="F:peptide transmembrane transporter activity"/>
    <property type="evidence" value="ECO:0007669"/>
    <property type="project" value="TreeGrafter"/>
</dbReference>
<protein>
    <submittedName>
        <fullName evidence="6">Peptide/nickel transport system substrate-binding protein</fullName>
    </submittedName>
</protein>
<feature type="domain" description="Solute-binding protein family 5" evidence="5">
    <location>
        <begin position="91"/>
        <end position="408"/>
    </location>
</feature>
<keyword evidence="7" id="KW-1185">Reference proteome</keyword>
<evidence type="ECO:0000256" key="4">
    <source>
        <dbReference type="SAM" id="MobiDB-lite"/>
    </source>
</evidence>
<feature type="region of interest" description="Disordered" evidence="4">
    <location>
        <begin position="321"/>
        <end position="346"/>
    </location>
</feature>
<keyword evidence="3" id="KW-0732">Signal</keyword>
<dbReference type="Proteomes" id="UP000549695">
    <property type="component" value="Unassembled WGS sequence"/>
</dbReference>
<dbReference type="GeneID" id="98053296"/>
<dbReference type="PANTHER" id="PTHR30290">
    <property type="entry name" value="PERIPLASMIC BINDING COMPONENT OF ABC TRANSPORTER"/>
    <property type="match status" value="1"/>
</dbReference>
<comment type="caution">
    <text evidence="6">The sequence shown here is derived from an EMBL/GenBank/DDBJ whole genome shotgun (WGS) entry which is preliminary data.</text>
</comment>
<comment type="similarity">
    <text evidence="1">Belongs to the bacterial solute-binding protein 5 family.</text>
</comment>
<dbReference type="Gene3D" id="3.10.105.10">
    <property type="entry name" value="Dipeptide-binding Protein, Domain 3"/>
    <property type="match status" value="1"/>
</dbReference>
<sequence>MPLSRRGRSVRNVLALTLVSVTLAGGCRSAVELADREATGADIANCVDGGTLVAAVAQAPVPGRVLAGSAANVMWVRGVFEPLLAVGPDGPVELLATGYTISADDRTAVLRLREGVRFHTGRAFTAQDVLYTVARALEPSSPSSVKAVLSRWDVRATGDHEITITSPAPLTPVLASVLDNTPILDRETAAGLEDGSALVGTGPFRVDRFRPGAEVSLVRNDDYWQTGLPRLDRIDNVVVPDTTAQIAAMRSGRTQLAYGMTTQDADTLARSGRMELGSTQNILYALVLDPRGPLADVRVRQAIGHAIDRERIVAQVFAGQGAPDAEPWPGAEPAPGSVSPPGWDPDRARELVREAGAEGAAVPVTIINNPQLQATYQILANNLTEIGLRPSLVALTAPDYQSRLAAGDGGNYLSFRAQSETASLLVQTNPDYRLRGAHRPVTQPGYAPLVDAVVAAGAGPAAGPALGRLSDRILDDAVVQNLVVVPGPVVRSLDVQAATFGPSGLLSRETCMTR</sequence>
<proteinExistence type="inferred from homology"/>
<evidence type="ECO:0000313" key="7">
    <source>
        <dbReference type="Proteomes" id="UP000549695"/>
    </source>
</evidence>
<keyword evidence="2" id="KW-0813">Transport</keyword>
<dbReference type="RefSeq" id="WP_179761711.1">
    <property type="nucleotide sequence ID" value="NZ_BAAAJZ010000003.1"/>
</dbReference>
<dbReference type="EMBL" id="JACCCZ010000001">
    <property type="protein sequence ID" value="NYG03299.1"/>
    <property type="molecule type" value="Genomic_DNA"/>
</dbReference>
<evidence type="ECO:0000256" key="2">
    <source>
        <dbReference type="ARBA" id="ARBA00022448"/>
    </source>
</evidence>
<dbReference type="PANTHER" id="PTHR30290:SF9">
    <property type="entry name" value="OLIGOPEPTIDE-BINDING PROTEIN APPA"/>
    <property type="match status" value="1"/>
</dbReference>
<name>A0A852W3I1_PSEA5</name>
<evidence type="ECO:0000256" key="3">
    <source>
        <dbReference type="ARBA" id="ARBA00022729"/>
    </source>
</evidence>
<dbReference type="AlphaFoldDB" id="A0A852W3I1"/>
<dbReference type="GO" id="GO:0015833">
    <property type="term" value="P:peptide transport"/>
    <property type="evidence" value="ECO:0007669"/>
    <property type="project" value="TreeGrafter"/>
</dbReference>
<evidence type="ECO:0000313" key="6">
    <source>
        <dbReference type="EMBL" id="NYG03299.1"/>
    </source>
</evidence>
<dbReference type="Gene3D" id="3.40.190.10">
    <property type="entry name" value="Periplasmic binding protein-like II"/>
    <property type="match status" value="1"/>
</dbReference>
<dbReference type="SUPFAM" id="SSF53850">
    <property type="entry name" value="Periplasmic binding protein-like II"/>
    <property type="match status" value="1"/>
</dbReference>
<evidence type="ECO:0000259" key="5">
    <source>
        <dbReference type="Pfam" id="PF00496"/>
    </source>
</evidence>
<gene>
    <name evidence="6" type="ORF">HDA37_003584</name>
</gene>